<organism evidence="6 7">
    <name type="scientific">Scleroderma citrinum Foug A</name>
    <dbReference type="NCBI Taxonomy" id="1036808"/>
    <lineage>
        <taxon>Eukaryota</taxon>
        <taxon>Fungi</taxon>
        <taxon>Dikarya</taxon>
        <taxon>Basidiomycota</taxon>
        <taxon>Agaricomycotina</taxon>
        <taxon>Agaricomycetes</taxon>
        <taxon>Agaricomycetidae</taxon>
        <taxon>Boletales</taxon>
        <taxon>Sclerodermatineae</taxon>
        <taxon>Sclerodermataceae</taxon>
        <taxon>Scleroderma</taxon>
    </lineage>
</organism>
<protein>
    <recommendedName>
        <fullName evidence="5">DNA repair protein Crb2 Tudor domain-containing protein</fullName>
    </recommendedName>
</protein>
<dbReference type="GO" id="GO:0005634">
    <property type="term" value="C:nucleus"/>
    <property type="evidence" value="ECO:0007669"/>
    <property type="project" value="UniProtKB-SubCell"/>
</dbReference>
<dbReference type="AlphaFoldDB" id="A0A0C2ZAE3"/>
<dbReference type="SUPFAM" id="SSF63748">
    <property type="entry name" value="Tudor/PWWP/MBT"/>
    <property type="match status" value="1"/>
</dbReference>
<keyword evidence="2" id="KW-0227">DNA damage</keyword>
<feature type="compositionally biased region" description="Low complexity" evidence="4">
    <location>
        <begin position="653"/>
        <end position="665"/>
    </location>
</feature>
<dbReference type="EMBL" id="KN822080">
    <property type="protein sequence ID" value="KIM58843.1"/>
    <property type="molecule type" value="Genomic_DNA"/>
</dbReference>
<dbReference type="Proteomes" id="UP000053989">
    <property type="component" value="Unassembled WGS sequence"/>
</dbReference>
<dbReference type="OrthoDB" id="129353at2759"/>
<dbReference type="HOGENOM" id="CLU_007788_0_0_1"/>
<keyword evidence="7" id="KW-1185">Reference proteome</keyword>
<feature type="compositionally biased region" description="Polar residues" evidence="4">
    <location>
        <begin position="136"/>
        <end position="150"/>
    </location>
</feature>
<keyword evidence="3" id="KW-0539">Nucleus</keyword>
<dbReference type="InterPro" id="IPR047249">
    <property type="entry name" value="BRCT_p53bp1-like_rpt1"/>
</dbReference>
<feature type="region of interest" description="Disordered" evidence="4">
    <location>
        <begin position="29"/>
        <end position="128"/>
    </location>
</feature>
<dbReference type="InterPro" id="IPR041297">
    <property type="entry name" value="Crb2_Tudor"/>
</dbReference>
<feature type="compositionally biased region" description="Polar residues" evidence="4">
    <location>
        <begin position="450"/>
        <end position="468"/>
    </location>
</feature>
<gene>
    <name evidence="6" type="ORF">SCLCIDRAFT_16616</name>
</gene>
<feature type="compositionally biased region" description="Low complexity" evidence="4">
    <location>
        <begin position="748"/>
        <end position="760"/>
    </location>
</feature>
<dbReference type="CDD" id="cd17745">
    <property type="entry name" value="BRCT_p53bp1_rpt1"/>
    <property type="match status" value="1"/>
</dbReference>
<evidence type="ECO:0000256" key="3">
    <source>
        <dbReference type="ARBA" id="ARBA00023242"/>
    </source>
</evidence>
<name>A0A0C2ZAE3_9AGAM</name>
<dbReference type="GO" id="GO:0045944">
    <property type="term" value="P:positive regulation of transcription by RNA polymerase II"/>
    <property type="evidence" value="ECO:0007669"/>
    <property type="project" value="TreeGrafter"/>
</dbReference>
<dbReference type="Gene3D" id="2.30.30.140">
    <property type="match status" value="1"/>
</dbReference>
<dbReference type="CDD" id="cd17724">
    <property type="entry name" value="BRCT_p53bp1_rpt2"/>
    <property type="match status" value="1"/>
</dbReference>
<reference evidence="6 7" key="1">
    <citation type="submission" date="2014-04" db="EMBL/GenBank/DDBJ databases">
        <authorList>
            <consortium name="DOE Joint Genome Institute"/>
            <person name="Kuo A."/>
            <person name="Kohler A."/>
            <person name="Nagy L.G."/>
            <person name="Floudas D."/>
            <person name="Copeland A."/>
            <person name="Barry K.W."/>
            <person name="Cichocki N."/>
            <person name="Veneault-Fourrey C."/>
            <person name="LaButti K."/>
            <person name="Lindquist E.A."/>
            <person name="Lipzen A."/>
            <person name="Lundell T."/>
            <person name="Morin E."/>
            <person name="Murat C."/>
            <person name="Sun H."/>
            <person name="Tunlid A."/>
            <person name="Henrissat B."/>
            <person name="Grigoriev I.V."/>
            <person name="Hibbett D.S."/>
            <person name="Martin F."/>
            <person name="Nordberg H.P."/>
            <person name="Cantor M.N."/>
            <person name="Hua S.X."/>
        </authorList>
    </citation>
    <scope>NUCLEOTIDE SEQUENCE [LARGE SCALE GENOMIC DNA]</scope>
    <source>
        <strain evidence="6 7">Foug A</strain>
    </source>
</reference>
<dbReference type="InterPro" id="IPR047250">
    <property type="entry name" value="BRCT_p53bp1-like_rpt2"/>
</dbReference>
<evidence type="ECO:0000259" key="5">
    <source>
        <dbReference type="Pfam" id="PF18115"/>
    </source>
</evidence>
<dbReference type="Gene3D" id="3.40.50.10190">
    <property type="entry name" value="BRCT domain"/>
    <property type="match status" value="1"/>
</dbReference>
<dbReference type="InParanoid" id="A0A0C2ZAE3"/>
<feature type="region of interest" description="Disordered" evidence="4">
    <location>
        <begin position="136"/>
        <end position="155"/>
    </location>
</feature>
<evidence type="ECO:0000256" key="4">
    <source>
        <dbReference type="SAM" id="MobiDB-lite"/>
    </source>
</evidence>
<feature type="region of interest" description="Disordered" evidence="4">
    <location>
        <begin position="450"/>
        <end position="771"/>
    </location>
</feature>
<accession>A0A0C2ZAE3</accession>
<feature type="domain" description="DNA repair protein Crb2 Tudor" evidence="5">
    <location>
        <begin position="785"/>
        <end position="835"/>
    </location>
</feature>
<dbReference type="InterPro" id="IPR047252">
    <property type="entry name" value="TP53BP1-like"/>
</dbReference>
<dbReference type="InterPro" id="IPR036420">
    <property type="entry name" value="BRCT_dom_sf"/>
</dbReference>
<reference evidence="7" key="2">
    <citation type="submission" date="2015-01" db="EMBL/GenBank/DDBJ databases">
        <title>Evolutionary Origins and Diversification of the Mycorrhizal Mutualists.</title>
        <authorList>
            <consortium name="DOE Joint Genome Institute"/>
            <consortium name="Mycorrhizal Genomics Consortium"/>
            <person name="Kohler A."/>
            <person name="Kuo A."/>
            <person name="Nagy L.G."/>
            <person name="Floudas D."/>
            <person name="Copeland A."/>
            <person name="Barry K.W."/>
            <person name="Cichocki N."/>
            <person name="Veneault-Fourrey C."/>
            <person name="LaButti K."/>
            <person name="Lindquist E.A."/>
            <person name="Lipzen A."/>
            <person name="Lundell T."/>
            <person name="Morin E."/>
            <person name="Murat C."/>
            <person name="Riley R."/>
            <person name="Ohm R."/>
            <person name="Sun H."/>
            <person name="Tunlid A."/>
            <person name="Henrissat B."/>
            <person name="Grigoriev I.V."/>
            <person name="Hibbett D.S."/>
            <person name="Martin F."/>
        </authorList>
    </citation>
    <scope>NUCLEOTIDE SEQUENCE [LARGE SCALE GENOMIC DNA]</scope>
    <source>
        <strain evidence="7">Foug A</strain>
    </source>
</reference>
<dbReference type="Pfam" id="PF18115">
    <property type="entry name" value="Tudor_3"/>
    <property type="match status" value="1"/>
</dbReference>
<feature type="compositionally biased region" description="Basic and acidic residues" evidence="4">
    <location>
        <begin position="29"/>
        <end position="46"/>
    </location>
</feature>
<comment type="subcellular location">
    <subcellularLocation>
        <location evidence="1">Nucleus</location>
    </subcellularLocation>
</comment>
<feature type="region of interest" description="Disordered" evidence="4">
    <location>
        <begin position="341"/>
        <end position="401"/>
    </location>
</feature>
<dbReference type="GO" id="GO:0042393">
    <property type="term" value="F:histone binding"/>
    <property type="evidence" value="ECO:0007669"/>
    <property type="project" value="TreeGrafter"/>
</dbReference>
<dbReference type="PANTHER" id="PTHR15321:SF3">
    <property type="entry name" value="TP53-BINDING PROTEIN 1"/>
    <property type="match status" value="1"/>
</dbReference>
<feature type="compositionally biased region" description="Basic residues" evidence="4">
    <location>
        <begin position="599"/>
        <end position="611"/>
    </location>
</feature>
<dbReference type="STRING" id="1036808.A0A0C2ZAE3"/>
<evidence type="ECO:0000256" key="2">
    <source>
        <dbReference type="ARBA" id="ARBA00022763"/>
    </source>
</evidence>
<dbReference type="SUPFAM" id="SSF52113">
    <property type="entry name" value="BRCT domain"/>
    <property type="match status" value="2"/>
</dbReference>
<feature type="region of interest" description="Disordered" evidence="4">
    <location>
        <begin position="160"/>
        <end position="210"/>
    </location>
</feature>
<evidence type="ECO:0000313" key="6">
    <source>
        <dbReference type="EMBL" id="KIM58843.1"/>
    </source>
</evidence>
<feature type="compositionally biased region" description="Polar residues" evidence="4">
    <location>
        <begin position="351"/>
        <end position="365"/>
    </location>
</feature>
<dbReference type="PANTHER" id="PTHR15321">
    <property type="entry name" value="TUMOR SUPPRESSOR P53-BINDING PROTEIN 1"/>
    <property type="match status" value="1"/>
</dbReference>
<feature type="compositionally biased region" description="Polar residues" evidence="4">
    <location>
        <begin position="314"/>
        <end position="326"/>
    </location>
</feature>
<proteinExistence type="predicted"/>
<evidence type="ECO:0000256" key="1">
    <source>
        <dbReference type="ARBA" id="ARBA00004123"/>
    </source>
</evidence>
<feature type="region of interest" description="Disordered" evidence="4">
    <location>
        <begin position="306"/>
        <end position="326"/>
    </location>
</feature>
<sequence length="1200" mass="131088">MDPFDDHSDPDQSQPTQLIEFALAAPTEHVEYSREQTHSVHDKQQSNDHITGDFSADSIVPPRRETVTRYQLCDQPVSTDQNKGGKRGPSEWGSQKEATGSKDNKDYQCNTNPVGARAPPHDAPKTSLSVKVTNSDVFNPSVPFTASGTGKVNGKRAVSFEPPILKTTKPQSLAHPTKSMPPIPNRYRRSPSPASQDSFGGPVSQDPEAQYLATTKEFYVPLSALGGSPTQEVIHDDVDHEPPLSDTSEHQAFLDAAMADYEARNTGRPVSSNVTGRVLVAATPSESAASFSGAYSHRNKDQFLKTGAAEQDSQESTQPFDFDQTASSLDRMLDKEVEARTMKLPPELLPTQPTASGSTPDNTSLRAEPPTFRAPDEQSKQRQRSQTPQWISPTPDAVVASSNPRSLLRLVNPMNKYRIAKLRQMHGDVAPPSYVGNSAIAETQPSRIEATQPSTQAQPGSSCANNADRQAKGRRVNTDKEVDPIDMVPDSEPLRVGHSAPSSADDRRERRASLPQNLTIDHPPCNVALDSSEVGEPSSEDDDDADVPLSSKLSAKVAGKAPAMQAKAQTRNSRKPKSAPAVTNTARTAPKIAEDRAKAPKGKVPTRRKSNSKKESVIPSSVPQQDLPDIGSPPGHPPTTSSRAPTSKKQRARQPPAASRARPASTGNKIAKRKRLISDTESTDGWVSEDGVVATSPEIAKREEKEEEERIEAACDYDADVVPPIAGPKAGPAHKRRRLEDAKPSGVSSRSTSTHRNSSTPVPGTRSVKRLRSGMSTIRASAEPATRVFALWKQDGHFYSGTVHSAITGRGNPKYLVKFDDGTDDEVELKNLRRCELRVGDNVILMSNGARAKVSDISEVESRGVLEVKIDDGESVVISDVEFRDIRIASRTLHAQWKDRTLDSGAIVPAVKPKLLADIATPSKQSLASLSGRNRELGKTGFVVTLSVKNMDPDQTKDDTMAAIKQYGGQIVDEWSSVFTMEGHHSQSSKRWTVTPEDFRLREDVNLDRVFLLSDDANQKPKFLIALALGIPCLSFEWLTQSSKPSQDWQPHLLPAGYSDALGARVSQMIDLDWGNCSEYLQDILSNRVAPKLFANKTFLCVDVDFVPPPRSRKNASNIDRGREATRAVPWIILCMGASRVEAVTDIKLVPSKELQKFDYIIVKDPAGMEDSEEMKVASVNWVKECLISSRIIPRDWTQS</sequence>
<dbReference type="GO" id="GO:0000077">
    <property type="term" value="P:DNA damage checkpoint signaling"/>
    <property type="evidence" value="ECO:0007669"/>
    <property type="project" value="TreeGrafter"/>
</dbReference>
<evidence type="ECO:0000313" key="7">
    <source>
        <dbReference type="Proteomes" id="UP000053989"/>
    </source>
</evidence>
<feature type="compositionally biased region" description="Acidic residues" evidence="4">
    <location>
        <begin position="705"/>
        <end position="719"/>
    </location>
</feature>